<feature type="transmembrane region" description="Helical" evidence="2">
    <location>
        <begin position="1271"/>
        <end position="1295"/>
    </location>
</feature>
<evidence type="ECO:0000259" key="4">
    <source>
        <dbReference type="Pfam" id="PF26010"/>
    </source>
</evidence>
<evidence type="ECO:0000256" key="3">
    <source>
        <dbReference type="SAM" id="SignalP"/>
    </source>
</evidence>
<dbReference type="EMBL" id="JAVIJP010000015">
    <property type="protein sequence ID" value="KAL3644317.1"/>
    <property type="molecule type" value="Genomic_DNA"/>
</dbReference>
<sequence length="1471" mass="159357">MADPRSFFLCSSLFLFLPVLNPLAFASREDFSIVGYDYAAAPPSPSPHLPSLSCEDLKGIGSLNTTCELNYSLNFTDDVYVEGMGNLYILQGVVLTCPELGCSVVINITGQFRLNSFAEIVAGSVYIVAGNASLSGNSVINVTARAGEPPLPSTGTPDDAQGGGGGHGGRGASCVMDNKKLPEDVWGGDAYSWESLDKPCSYGSKGGTTNREEDYGGRGGGRIWLEVNKTVDVLGMLLADGGDGGVKGGGGSGGSIYIKSRIMTGSGEICASGGDGFAGGGGGRVSVDVFSRHDDLIFFVHGGRSFGCPMNSGAAGTFFDAVPRRLVIDNHNLSTDTDTLLLQFPNQPLWTNVYIQNRAQAIVPLLWSRVQVRGQLSLSAGAVLSFGLVHYALSEFELIAEELLMSDSVVKVYGALRMSVKIHLMLNSKMLIAGDSDEIVATSLLEASNLVVLKGSSMIHSTANLGIYGQGSLNLSGPGDVIEAQHLVLSLFYAISVGSGSILRGPLENASDNNMAPRLQCQQKYCPVELLHPPENCNVNASLSFTFQICRVEDINVEGSIEGSVVHFHMVRSVFVKSSGAISASGHGCTGGLGHGELMPNGLSGGAGHGGRGGDAYYGGTYVRGGIAYGDPDLPCELGSGSGNESLYGATTGGGVIVMGSLEHSLSKLVVLGEIKADGESFGKYVGGKDIGIVSDVGPGGGSGGTILLFVHNLVLDETATISTSGGHGSPNGGGGGGGGRIHFHWSDIPIGDEYMPMATVKGTIHIRGGTGRGLGRDGENGTVSGKACPKGLYGIFCQECPLGSYKNETGSNGTLCHDCPPHELPHRAIYISVRGGVMETPCPYKCVSERYHMPHCYTALEELIYTFGGPWMFGFVLLSFLILLAIVLSVARMKFAGGDELPGLVPNRRCSTIDRSFPFLESLNEVLETSRTEESQTHVHRMYILGANTFSEPWHLPHSPPKEVKEIVYEDAFNIFVDEINALASYEWWEGSIYGILCFVAYALAWSWLQWRRKEKVKHLREYVRSEYDHACLRSCRSRALYEGLKVAATSDFMLAYIDFFLGGDEKRNDLPPRLHQRFPMSIVFGGDGSYMVPFSLQSDNILTNLMSQTVPPTIWYRLVAGLNAQLRLVRRGHLRTTFLPVVHWLESHANKMLHAHGVRVDLTRFQPSASGYCQFGLVLRAIEEESTHSSGQGPERRLLLEKQSRSPANRWKKALDLVRVSEHVLTQKKICGGDILNDRSLEKLQEGLTLCFPLYYILRNTKPVCHQDLVGLIVSVLLLGDFSLVLLLLLQLYSASMLHVFLVLFIPPLGILLPFPAGINALFSHGPRRSAGLARVYALWNITSVMNVDYEDLGDLLITVDEIKVGVWIVLPEISMPEFRSKNKSYNVTERVVAFICGLVHFKTQSSSNKRHTNFQTWNFSMDESGWWMLPSGLMLCKIVQARLIDFHVANLEIQDKTLYSSDPNVFWQ</sequence>
<evidence type="ECO:0000256" key="2">
    <source>
        <dbReference type="SAM" id="Phobius"/>
    </source>
</evidence>
<feature type="signal peptide" evidence="3">
    <location>
        <begin position="1"/>
        <end position="26"/>
    </location>
</feature>
<name>A0ABD3DRQ5_9LAMI</name>
<comment type="caution">
    <text evidence="5">The sequence shown here is derived from an EMBL/GenBank/DDBJ whole genome shotgun (WGS) entry which is preliminary data.</text>
</comment>
<feature type="transmembrane region" description="Helical" evidence="2">
    <location>
        <begin position="872"/>
        <end position="892"/>
    </location>
</feature>
<protein>
    <recommendedName>
        <fullName evidence="4">DUF8003 domain-containing protein</fullName>
    </recommendedName>
</protein>
<evidence type="ECO:0000256" key="1">
    <source>
        <dbReference type="SAM" id="MobiDB-lite"/>
    </source>
</evidence>
<keyword evidence="2" id="KW-1133">Transmembrane helix</keyword>
<dbReference type="InterPro" id="IPR058316">
    <property type="entry name" value="DUF8003"/>
</dbReference>
<organism evidence="5 6">
    <name type="scientific">Castilleja foliolosa</name>
    <dbReference type="NCBI Taxonomy" id="1961234"/>
    <lineage>
        <taxon>Eukaryota</taxon>
        <taxon>Viridiplantae</taxon>
        <taxon>Streptophyta</taxon>
        <taxon>Embryophyta</taxon>
        <taxon>Tracheophyta</taxon>
        <taxon>Spermatophyta</taxon>
        <taxon>Magnoliopsida</taxon>
        <taxon>eudicotyledons</taxon>
        <taxon>Gunneridae</taxon>
        <taxon>Pentapetalae</taxon>
        <taxon>asterids</taxon>
        <taxon>lamiids</taxon>
        <taxon>Lamiales</taxon>
        <taxon>Orobanchaceae</taxon>
        <taxon>Pedicularideae</taxon>
        <taxon>Castillejinae</taxon>
        <taxon>Castilleja</taxon>
    </lineage>
</organism>
<dbReference type="PANTHER" id="PTHR31513:SF10">
    <property type="entry name" value="TYROSINE-PROTEIN KINASE EPHRIN TYPE A_B RECEPTOR-LIKE DOMAIN-CONTAINING PROTEIN"/>
    <property type="match status" value="1"/>
</dbReference>
<keyword evidence="2" id="KW-0472">Membrane</keyword>
<keyword evidence="3" id="KW-0732">Signal</keyword>
<dbReference type="Pfam" id="PF26010">
    <property type="entry name" value="DUF8003"/>
    <property type="match status" value="1"/>
</dbReference>
<evidence type="ECO:0000313" key="5">
    <source>
        <dbReference type="EMBL" id="KAL3644317.1"/>
    </source>
</evidence>
<accession>A0ABD3DRQ5</accession>
<reference evidence="6" key="1">
    <citation type="journal article" date="2024" name="IScience">
        <title>Strigolactones Initiate the Formation of Haustorium-like Structures in Castilleja.</title>
        <authorList>
            <person name="Buerger M."/>
            <person name="Peterson D."/>
            <person name="Chory J."/>
        </authorList>
    </citation>
    <scope>NUCLEOTIDE SEQUENCE [LARGE SCALE GENOMIC DNA]</scope>
</reference>
<gene>
    <name evidence="5" type="ORF">CASFOL_012249</name>
</gene>
<feature type="compositionally biased region" description="Gly residues" evidence="1">
    <location>
        <begin position="161"/>
        <end position="171"/>
    </location>
</feature>
<feature type="region of interest" description="Disordered" evidence="1">
    <location>
        <begin position="146"/>
        <end position="173"/>
    </location>
</feature>
<dbReference type="PANTHER" id="PTHR31513">
    <property type="entry name" value="EPHRIN TYPE-B RECEPTOR"/>
    <property type="match status" value="1"/>
</dbReference>
<feature type="chain" id="PRO_5044801809" description="DUF8003 domain-containing protein" evidence="3">
    <location>
        <begin position="27"/>
        <end position="1471"/>
    </location>
</feature>
<evidence type="ECO:0000313" key="6">
    <source>
        <dbReference type="Proteomes" id="UP001632038"/>
    </source>
</evidence>
<feature type="transmembrane region" description="Helical" evidence="2">
    <location>
        <begin position="1301"/>
        <end position="1325"/>
    </location>
</feature>
<keyword evidence="2" id="KW-0812">Transmembrane</keyword>
<keyword evidence="6" id="KW-1185">Reference proteome</keyword>
<dbReference type="Proteomes" id="UP001632038">
    <property type="component" value="Unassembled WGS sequence"/>
</dbReference>
<proteinExistence type="predicted"/>
<feature type="domain" description="DUF8003" evidence="4">
    <location>
        <begin position="784"/>
        <end position="858"/>
    </location>
</feature>